<dbReference type="EMBL" id="CP009440">
    <property type="protein sequence ID" value="AJI52347.1"/>
    <property type="molecule type" value="Genomic_DNA"/>
</dbReference>
<feature type="compositionally biased region" description="Basic and acidic residues" evidence="7">
    <location>
        <begin position="161"/>
        <end position="170"/>
    </location>
</feature>
<evidence type="ECO:0000256" key="7">
    <source>
        <dbReference type="SAM" id="MobiDB-lite"/>
    </source>
</evidence>
<keyword evidence="4 9" id="KW-0418">Kinase</keyword>
<keyword evidence="1" id="KW-0723">Serine/threonine-protein kinase</keyword>
<evidence type="ECO:0000256" key="3">
    <source>
        <dbReference type="ARBA" id="ARBA00022741"/>
    </source>
</evidence>
<evidence type="ECO:0000256" key="1">
    <source>
        <dbReference type="ARBA" id="ARBA00022527"/>
    </source>
</evidence>
<evidence type="ECO:0000256" key="6">
    <source>
        <dbReference type="PROSITE-ProRule" id="PRU10141"/>
    </source>
</evidence>
<organism evidence="9 10">
    <name type="scientific">Francisella philomiragia</name>
    <dbReference type="NCBI Taxonomy" id="28110"/>
    <lineage>
        <taxon>Bacteria</taxon>
        <taxon>Pseudomonadati</taxon>
        <taxon>Pseudomonadota</taxon>
        <taxon>Gammaproteobacteria</taxon>
        <taxon>Thiotrichales</taxon>
        <taxon>Francisellaceae</taxon>
        <taxon>Francisella</taxon>
    </lineage>
</organism>
<dbReference type="InterPro" id="IPR008271">
    <property type="entry name" value="Ser/Thr_kinase_AS"/>
</dbReference>
<dbReference type="InterPro" id="IPR017441">
    <property type="entry name" value="Protein_kinase_ATP_BS"/>
</dbReference>
<feature type="binding site" evidence="6">
    <location>
        <position position="275"/>
    </location>
    <ligand>
        <name>ATP</name>
        <dbReference type="ChEBI" id="CHEBI:30616"/>
    </ligand>
</feature>
<evidence type="ECO:0000256" key="5">
    <source>
        <dbReference type="ARBA" id="ARBA00022840"/>
    </source>
</evidence>
<dbReference type="OrthoDB" id="9816047at2"/>
<dbReference type="PROSITE" id="PS50011">
    <property type="entry name" value="PROTEIN_KINASE_DOM"/>
    <property type="match status" value="1"/>
</dbReference>
<keyword evidence="2" id="KW-0808">Transferase</keyword>
<sequence>MAEENNNQEENKKTTTAKRSTTKKPTSAATKKTTSTAKAKSTTTRAKSSTTKTTSTTKAKSTTTRAKSSATRTTASKKTSGTTKSASKPSTTIVKTIPAKKTDDISIAEKSTTENKVSKLEQDVSGLASDFLRKQATGKVANITNNNKTDSNSTKESSTQVEDKKEDKPKIVKADTDKTITIIEQSSKSKSKTQKKSEIINIDSDATLTAGTSTNLSIGNKDKKLAYQMLDEKRVLNNRFQLEDIIGIGGMGIVYRATDIIRQQVKPNNCSVAIKVLSQDVKKYKQAFLALQREAYKEQQLSHPNVIKVYDFNRCDDAVYKVMELIDGIHLKEWMKEARNSGKAKPNCENYIKQVKHIINEVAKGLEYVHSQGIVHSDLKPSNVFVLENGDIKIFDFGIARTIKTTNFNQKDPDASIFDPTTFAAFTPKYASYEMLTRQAPSPADDVYALGCIMYEMLTGHHPYNGKNAKDALELEMSPEKPNDIDSDLQDLVMSMLELKKEDRIQNITDILDKLNQQYLPSIEKQNHYDTSYTVDTNSLIINKPFILTISLLLGVANLYGLSTWFKPKSETYVITDPVEVKEAVAENTTESRQIIGTTPGCESIISSVDPNGEKCLLSLKTDNGNVYRLNMLVFSGEDGSNYAISKDPLNNISVSSLGEHLTTEEQENPLAVHKFTKQSLQTFYIRTVSLYGNLGLATPKQIVSLSNNGQKICDNSAPSPNSLDFIGKDYGEAVIKGGSSFDVLSVTKDCSIKSTPLTDYNGENIITRLVWKPTR</sequence>
<dbReference type="Pfam" id="PF00069">
    <property type="entry name" value="Pkinase"/>
    <property type="match status" value="1"/>
</dbReference>
<evidence type="ECO:0000313" key="10">
    <source>
        <dbReference type="Proteomes" id="UP000031830"/>
    </source>
</evidence>
<feature type="compositionally biased region" description="Basic and acidic residues" evidence="7">
    <location>
        <begin position="111"/>
        <end position="122"/>
    </location>
</feature>
<dbReference type="Gene3D" id="3.30.200.20">
    <property type="entry name" value="Phosphorylase Kinase, domain 1"/>
    <property type="match status" value="1"/>
</dbReference>
<dbReference type="InterPro" id="IPR000719">
    <property type="entry name" value="Prot_kinase_dom"/>
</dbReference>
<dbReference type="SUPFAM" id="SSF56112">
    <property type="entry name" value="Protein kinase-like (PK-like)"/>
    <property type="match status" value="1"/>
</dbReference>
<keyword evidence="5 6" id="KW-0067">ATP-binding</keyword>
<feature type="region of interest" description="Disordered" evidence="7">
    <location>
        <begin position="1"/>
        <end position="170"/>
    </location>
</feature>
<proteinExistence type="predicted"/>
<evidence type="ECO:0000256" key="4">
    <source>
        <dbReference type="ARBA" id="ARBA00022777"/>
    </source>
</evidence>
<dbReference type="PANTHER" id="PTHR24345:SF91">
    <property type="entry name" value="SERINE_THREONINE-PROTEIN KINASE PLK4"/>
    <property type="match status" value="1"/>
</dbReference>
<dbReference type="GO" id="GO:0004674">
    <property type="term" value="F:protein serine/threonine kinase activity"/>
    <property type="evidence" value="ECO:0007669"/>
    <property type="project" value="UniProtKB-KW"/>
</dbReference>
<dbReference type="RefSeq" id="WP_050022778.1">
    <property type="nucleotide sequence ID" value="NZ_CP009440.1"/>
</dbReference>
<evidence type="ECO:0000313" key="9">
    <source>
        <dbReference type="EMBL" id="AJI52347.1"/>
    </source>
</evidence>
<name>A0A0B6D1Z5_9GAMM</name>
<dbReference type="PROSITE" id="PS00108">
    <property type="entry name" value="PROTEIN_KINASE_ST"/>
    <property type="match status" value="1"/>
</dbReference>
<evidence type="ECO:0000256" key="2">
    <source>
        <dbReference type="ARBA" id="ARBA00022679"/>
    </source>
</evidence>
<protein>
    <submittedName>
        <fullName evidence="9">Tyrosine kinase family protein</fullName>
    </submittedName>
</protein>
<evidence type="ECO:0000259" key="8">
    <source>
        <dbReference type="PROSITE" id="PS50011"/>
    </source>
</evidence>
<feature type="compositionally biased region" description="Low complexity" evidence="7">
    <location>
        <begin position="17"/>
        <end position="92"/>
    </location>
</feature>
<dbReference type="GO" id="GO:0005524">
    <property type="term" value="F:ATP binding"/>
    <property type="evidence" value="ECO:0007669"/>
    <property type="project" value="UniProtKB-UniRule"/>
</dbReference>
<dbReference type="SMART" id="SM00220">
    <property type="entry name" value="S_TKc"/>
    <property type="match status" value="1"/>
</dbReference>
<dbReference type="PANTHER" id="PTHR24345">
    <property type="entry name" value="SERINE/THREONINE-PROTEIN KINASE PLK"/>
    <property type="match status" value="1"/>
</dbReference>
<feature type="compositionally biased region" description="Low complexity" evidence="7">
    <location>
        <begin position="144"/>
        <end position="159"/>
    </location>
</feature>
<dbReference type="Gene3D" id="1.10.510.10">
    <property type="entry name" value="Transferase(Phosphotransferase) domain 1"/>
    <property type="match status" value="1"/>
</dbReference>
<keyword evidence="3 6" id="KW-0547">Nucleotide-binding</keyword>
<dbReference type="KEGG" id="fpz:LA55_955"/>
<dbReference type="Proteomes" id="UP000031830">
    <property type="component" value="Chromosome"/>
</dbReference>
<dbReference type="InterPro" id="IPR011009">
    <property type="entry name" value="Kinase-like_dom_sf"/>
</dbReference>
<dbReference type="CDD" id="cd14014">
    <property type="entry name" value="STKc_PknB_like"/>
    <property type="match status" value="1"/>
</dbReference>
<feature type="domain" description="Protein kinase" evidence="8">
    <location>
        <begin position="240"/>
        <end position="520"/>
    </location>
</feature>
<accession>A0A0B6D1Z5</accession>
<reference evidence="9 10" key="1">
    <citation type="journal article" date="2015" name="Genome Announc.">
        <title>Genome sequencing of 18 francisella strains to aid in assay development and testing.</title>
        <authorList>
            <person name="Johnson S.L."/>
            <person name="Daligault H.E."/>
            <person name="Davenport K.W."/>
            <person name="Coyne S.R."/>
            <person name="Frey K.G."/>
            <person name="Koroleva G.I."/>
            <person name="Broomall S.M."/>
            <person name="Bishop-Lilly K.A."/>
            <person name="Bruce D.C."/>
            <person name="Chertkov O."/>
            <person name="Freitas T."/>
            <person name="Jaissle J."/>
            <person name="Ladner J.T."/>
            <person name="Rosenzweig C.N."/>
            <person name="Gibbons H.S."/>
            <person name="Palacios G.F."/>
            <person name="Redden C.L."/>
            <person name="Xu Y."/>
            <person name="Minogue T.D."/>
            <person name="Chain P.S."/>
        </authorList>
    </citation>
    <scope>NUCLEOTIDE SEQUENCE [LARGE SCALE GENOMIC DNA]</scope>
    <source>
        <strain evidence="9 10">GA01-2794</strain>
    </source>
</reference>
<dbReference type="PROSITE" id="PS00107">
    <property type="entry name" value="PROTEIN_KINASE_ATP"/>
    <property type="match status" value="1"/>
</dbReference>
<dbReference type="AlphaFoldDB" id="A0A0B6D1Z5"/>
<gene>
    <name evidence="9" type="ORF">LA55_955</name>
</gene>